<comment type="caution">
    <text evidence="1">The sequence shown here is derived from an EMBL/GenBank/DDBJ whole genome shotgun (WGS) entry which is preliminary data.</text>
</comment>
<sequence length="106" mass="12474">MRRILISWVLGKTLMDQKKKLKPKRSQVKVDPIQRLWKVASKVGCQNNRKKLYCPTIPMPKGYFGDMYIRQLCLLKGRKHLSGFIDPLRFQTVGHNLDKEIHKILD</sequence>
<gene>
    <name evidence="1" type="ORF">CR513_10412</name>
</gene>
<evidence type="ECO:0000313" key="2">
    <source>
        <dbReference type="Proteomes" id="UP000257109"/>
    </source>
</evidence>
<protein>
    <submittedName>
        <fullName evidence="1">Uncharacterized protein</fullName>
    </submittedName>
</protein>
<accession>A0A371HSP7</accession>
<keyword evidence="2" id="KW-1185">Reference proteome</keyword>
<feature type="non-terminal residue" evidence="1">
    <location>
        <position position="1"/>
    </location>
</feature>
<dbReference type="Proteomes" id="UP000257109">
    <property type="component" value="Unassembled WGS sequence"/>
</dbReference>
<reference evidence="1" key="1">
    <citation type="submission" date="2018-05" db="EMBL/GenBank/DDBJ databases">
        <title>Draft genome of Mucuna pruriens seed.</title>
        <authorList>
            <person name="Nnadi N.E."/>
            <person name="Vos R."/>
            <person name="Hasami M.H."/>
            <person name="Devisetty U.K."/>
            <person name="Aguiy J.C."/>
        </authorList>
    </citation>
    <scope>NUCLEOTIDE SEQUENCE [LARGE SCALE GENOMIC DNA]</scope>
    <source>
        <strain evidence="1">JCA_2017</strain>
    </source>
</reference>
<name>A0A371HSP7_MUCPR</name>
<feature type="non-terminal residue" evidence="1">
    <location>
        <position position="106"/>
    </location>
</feature>
<proteinExistence type="predicted"/>
<evidence type="ECO:0000313" key="1">
    <source>
        <dbReference type="EMBL" id="RDY05714.1"/>
    </source>
</evidence>
<dbReference type="EMBL" id="QJKJ01001824">
    <property type="protein sequence ID" value="RDY05714.1"/>
    <property type="molecule type" value="Genomic_DNA"/>
</dbReference>
<organism evidence="1 2">
    <name type="scientific">Mucuna pruriens</name>
    <name type="common">Velvet bean</name>
    <name type="synonym">Dolichos pruriens</name>
    <dbReference type="NCBI Taxonomy" id="157652"/>
    <lineage>
        <taxon>Eukaryota</taxon>
        <taxon>Viridiplantae</taxon>
        <taxon>Streptophyta</taxon>
        <taxon>Embryophyta</taxon>
        <taxon>Tracheophyta</taxon>
        <taxon>Spermatophyta</taxon>
        <taxon>Magnoliopsida</taxon>
        <taxon>eudicotyledons</taxon>
        <taxon>Gunneridae</taxon>
        <taxon>Pentapetalae</taxon>
        <taxon>rosids</taxon>
        <taxon>fabids</taxon>
        <taxon>Fabales</taxon>
        <taxon>Fabaceae</taxon>
        <taxon>Papilionoideae</taxon>
        <taxon>50 kb inversion clade</taxon>
        <taxon>NPAAA clade</taxon>
        <taxon>indigoferoid/millettioid clade</taxon>
        <taxon>Phaseoleae</taxon>
        <taxon>Mucuna</taxon>
    </lineage>
</organism>
<dbReference type="AlphaFoldDB" id="A0A371HSP7"/>